<evidence type="ECO:0000256" key="2">
    <source>
        <dbReference type="SAM" id="Phobius"/>
    </source>
</evidence>
<feature type="region of interest" description="Disordered" evidence="1">
    <location>
        <begin position="171"/>
        <end position="206"/>
    </location>
</feature>
<protein>
    <submittedName>
        <fullName evidence="3">Uncharacterized protein</fullName>
    </submittedName>
</protein>
<keyword evidence="2" id="KW-0472">Membrane</keyword>
<gene>
    <name evidence="3" type="ORF">MCHLO_01032</name>
</gene>
<dbReference type="Proteomes" id="UP000815677">
    <property type="component" value="Unassembled WGS sequence"/>
</dbReference>
<dbReference type="EMBL" id="DF838854">
    <property type="protein sequence ID" value="GAT43347.1"/>
    <property type="molecule type" value="Genomic_DNA"/>
</dbReference>
<proteinExistence type="predicted"/>
<evidence type="ECO:0000313" key="3">
    <source>
        <dbReference type="EMBL" id="GAT43347.1"/>
    </source>
</evidence>
<evidence type="ECO:0000313" key="4">
    <source>
        <dbReference type="Proteomes" id="UP000815677"/>
    </source>
</evidence>
<feature type="compositionally biased region" description="Polar residues" evidence="1">
    <location>
        <begin position="196"/>
        <end position="205"/>
    </location>
</feature>
<keyword evidence="2" id="KW-1133">Transmembrane helix</keyword>
<name>A0ABQ0KXC6_MYCCL</name>
<keyword evidence="4" id="KW-1185">Reference proteome</keyword>
<feature type="transmembrane region" description="Helical" evidence="2">
    <location>
        <begin position="311"/>
        <end position="334"/>
    </location>
</feature>
<sequence length="336" mass="37476">MPPVAHTEALNVFTDAVPSGDAANSAWTLFSQSQPTSTWKQITMMRSRQPHEQPVARSPYTIPRVTLPDSAWLVEVLHSRCSTHLEGHIHRPVPTVTPNPAPSPAVALYGLPTIHGQRFYKRTHLRVSRAAGFTFPSTRLKRVALDPHGVTAEEAVWIARLHLEERSHTQCRNISLDPNPHKPQRVLKRDTRSKPSESTSTQTSVLRALAPPPRRALSTRNIQMSVNSEAAHKSGTSVDPNLNEPPAWILPLVRILLGIYFFFRPEAATYDAAGNIAVPTAITLLIRSLLLLHGLAKIVIPLWVIVRLFSLFFVVAPRFLISTFTVFHFFVFLFSG</sequence>
<feature type="transmembrane region" description="Helical" evidence="2">
    <location>
        <begin position="246"/>
        <end position="263"/>
    </location>
</feature>
<accession>A0ABQ0KXC6</accession>
<evidence type="ECO:0000256" key="1">
    <source>
        <dbReference type="SAM" id="MobiDB-lite"/>
    </source>
</evidence>
<organism evidence="3 4">
    <name type="scientific">Mycena chlorophos</name>
    <name type="common">Agaric fungus</name>
    <name type="synonym">Agaricus chlorophos</name>
    <dbReference type="NCBI Taxonomy" id="658473"/>
    <lineage>
        <taxon>Eukaryota</taxon>
        <taxon>Fungi</taxon>
        <taxon>Dikarya</taxon>
        <taxon>Basidiomycota</taxon>
        <taxon>Agaricomycotina</taxon>
        <taxon>Agaricomycetes</taxon>
        <taxon>Agaricomycetidae</taxon>
        <taxon>Agaricales</taxon>
        <taxon>Marasmiineae</taxon>
        <taxon>Mycenaceae</taxon>
        <taxon>Mycena</taxon>
    </lineage>
</organism>
<feature type="transmembrane region" description="Helical" evidence="2">
    <location>
        <begin position="284"/>
        <end position="305"/>
    </location>
</feature>
<keyword evidence="2" id="KW-0812">Transmembrane</keyword>
<reference evidence="3" key="1">
    <citation type="submission" date="2014-09" db="EMBL/GenBank/DDBJ databases">
        <title>Genome sequence of the luminous mushroom Mycena chlorophos for searching fungal bioluminescence genes.</title>
        <authorList>
            <person name="Tanaka Y."/>
            <person name="Kasuga D."/>
            <person name="Oba Y."/>
            <person name="Hase S."/>
            <person name="Sato K."/>
            <person name="Oba Y."/>
            <person name="Sakakibara Y."/>
        </authorList>
    </citation>
    <scope>NUCLEOTIDE SEQUENCE</scope>
</reference>